<dbReference type="EMBL" id="JWZX01001297">
    <property type="protein sequence ID" value="KOO34204.1"/>
    <property type="molecule type" value="Genomic_DNA"/>
</dbReference>
<comment type="caution">
    <text evidence="1">The sequence shown here is derived from an EMBL/GenBank/DDBJ whole genome shotgun (WGS) entry which is preliminary data.</text>
</comment>
<organism evidence="1 2">
    <name type="scientific">Chrysochromulina tobinii</name>
    <dbReference type="NCBI Taxonomy" id="1460289"/>
    <lineage>
        <taxon>Eukaryota</taxon>
        <taxon>Haptista</taxon>
        <taxon>Haptophyta</taxon>
        <taxon>Prymnesiophyceae</taxon>
        <taxon>Prymnesiales</taxon>
        <taxon>Chrysochromulinaceae</taxon>
        <taxon>Chrysochromulina</taxon>
    </lineage>
</organism>
<accession>A0A0M0K5W6</accession>
<dbReference type="Proteomes" id="UP000037460">
    <property type="component" value="Unassembled WGS sequence"/>
</dbReference>
<name>A0A0M0K5W6_9EUKA</name>
<evidence type="ECO:0000313" key="2">
    <source>
        <dbReference type="Proteomes" id="UP000037460"/>
    </source>
</evidence>
<reference evidence="2" key="1">
    <citation type="journal article" date="2015" name="PLoS Genet.">
        <title>Genome Sequence and Transcriptome Analyses of Chrysochromulina tobin: Metabolic Tools for Enhanced Algal Fitness in the Prominent Order Prymnesiales (Haptophyceae).</title>
        <authorList>
            <person name="Hovde B.T."/>
            <person name="Deodato C.R."/>
            <person name="Hunsperger H.M."/>
            <person name="Ryken S.A."/>
            <person name="Yost W."/>
            <person name="Jha R.K."/>
            <person name="Patterson J."/>
            <person name="Monnat R.J. Jr."/>
            <person name="Barlow S.B."/>
            <person name="Starkenburg S.R."/>
            <person name="Cattolico R.A."/>
        </authorList>
    </citation>
    <scope>NUCLEOTIDE SEQUENCE</scope>
    <source>
        <strain evidence="2">CCMP291</strain>
    </source>
</reference>
<protein>
    <submittedName>
        <fullName evidence="1">Uncharacterized protein</fullName>
    </submittedName>
</protein>
<proteinExistence type="predicted"/>
<keyword evidence="2" id="KW-1185">Reference proteome</keyword>
<sequence length="190" mass="20603">MVLPLLRSLRRAGILDEEAAHRDHGRSLLHAAVLGVADGVLSEAHACAYASGLPHAQLLVRDGEGLTAIGLTAERGLEALGLALETIVLRRLRALIEIAHAPAHEAHARRVAAQLHAYWPQLELRVHAHAHAAAHASAFDVLWLERWGASRTSHVLYTHAGRALSKLPGERALWREVSLKIDGKAVLLNL</sequence>
<evidence type="ECO:0000313" key="1">
    <source>
        <dbReference type="EMBL" id="KOO34204.1"/>
    </source>
</evidence>
<gene>
    <name evidence="1" type="ORF">Ctob_009405</name>
</gene>
<dbReference type="AlphaFoldDB" id="A0A0M0K5W6"/>